<organism evidence="2 3">
    <name type="scientific">Acropora cervicornis</name>
    <name type="common">Staghorn coral</name>
    <dbReference type="NCBI Taxonomy" id="6130"/>
    <lineage>
        <taxon>Eukaryota</taxon>
        <taxon>Metazoa</taxon>
        <taxon>Cnidaria</taxon>
        <taxon>Anthozoa</taxon>
        <taxon>Hexacorallia</taxon>
        <taxon>Scleractinia</taxon>
        <taxon>Astrocoeniina</taxon>
        <taxon>Acroporidae</taxon>
        <taxon>Acropora</taxon>
    </lineage>
</organism>
<reference evidence="2" key="1">
    <citation type="journal article" date="2023" name="G3 (Bethesda)">
        <title>Whole genome assembly and annotation of the endangered Caribbean coral Acropora cervicornis.</title>
        <authorList>
            <person name="Selwyn J.D."/>
            <person name="Vollmer S.V."/>
        </authorList>
    </citation>
    <scope>NUCLEOTIDE SEQUENCE</scope>
    <source>
        <strain evidence="2">K2</strain>
    </source>
</reference>
<dbReference type="PANTHER" id="PTHR21301:SF10">
    <property type="entry name" value="REVERSE TRANSCRIPTASE DOMAIN-CONTAINING PROTEIN"/>
    <property type="match status" value="1"/>
</dbReference>
<name>A0AAD9Q0H8_ACRCE</name>
<keyword evidence="3" id="KW-1185">Reference proteome</keyword>
<proteinExistence type="predicted"/>
<dbReference type="Proteomes" id="UP001249851">
    <property type="component" value="Unassembled WGS sequence"/>
</dbReference>
<evidence type="ECO:0000313" key="2">
    <source>
        <dbReference type="EMBL" id="KAK2552416.1"/>
    </source>
</evidence>
<gene>
    <name evidence="2" type="ORF">P5673_026498</name>
</gene>
<sequence>MAQCGYSSLIESDTPCGPHWKYPKDVECIALKDCKKDVTSHLRFCNTFDAAINSEQKLLLCRAGIFKKEELECHDTLTICPSHRNNNGVGWRRCKTHINQLHVLEENAATPGEIPEIVLPNDSEVTELDNSGAGADQQGRDSTDEELATQVKQLLHVQDETFLPSDTVTGSTGSSSDEKSNKKKSKHNGFLEECNIEPLGRPWIAWDKASEKTRQRYTKRACDVVCNVLSVLYPGQSHDLWNKVKSSPIMNTLPGASQLSQSQINYLEALSEAYKNVSSWDSRRQILSIVIGVATFKEIQGFIPGLTQYRFATANVHHLQYGRAAPVQVNVVTRLRIERKQLDHFLAFITSQHIVQDLPFGEKNLKLSSGEILAVPNVIRRIIPQHIVKQYKQYCTEIGFKPFSETTMICILLECSASFRKSLQGLDYFAAEGARGFEDLSEVLGKTLVLGASEDEVANLQESLKAGKQYLKGDFKPFSEIADIVHCGLINKCSVHHALYGSVCTAVHISEKCNVPSHCSVYALSDPAEKDHKKSCDHVHGERCSECKGLESTLEEIEKLVSNVTFINDDDHDEAMYLCQKGKERIIAWKCHLLRSVNQDKARLDSMDKLDEHAILVINDWAMKSLPQLYQKSQTDWFGKRGISWNISFVYRQSKGVLQSQAFIHVVQTCTQGSSAVVLLIQHVIQTLKNEHPEITRCFLYQDNAGCYHSNNTILACPAIEKSTGIKVQRMGFCDPQGGKGAADRMAATAKNHIRIFINEGNDVTAAQQMKDALLSHGGIKGVRVAAADQLEEISIEQPKIQGYVEQQFFNQYDGPKPDFYGRYIDDCIGAISSSREELNRFITSVNSFHPALKYTWEISETSLAFLDIKVSIDGNGLRTSVHYKPTDSHSYLLRRLCSDDSDFSNKSQEMCQFFEKRGYPASVIQTAHHRAQQTDRESALQTSQKEKNDRIPFSLTFHPHNNPVKAIILNNFKILQNDPETGAIFSQPPLISFKRDKNVGNFLVKSTFKTIEKPEILKSRKHLSFEKCCKYVERHTLMDLAKIEHASRLQEGMGQSPVFQSKLLESAKEDPVSGAKEGWALCESKKSNRFNETQKEYLLQKFNTGQSTGKKAQAEAIASYFSCLASKAKKGLFSQEDIHAMEEEANFDNARQDILSSLQGKYPIVLDQYNICELTGSGELKKMKLGLLQHICESFDLDVPPNKPRK</sequence>
<dbReference type="EMBL" id="JARQWQ010000087">
    <property type="protein sequence ID" value="KAK2552416.1"/>
    <property type="molecule type" value="Genomic_DNA"/>
</dbReference>
<dbReference type="AlphaFoldDB" id="A0AAD9Q0H8"/>
<evidence type="ECO:0000256" key="1">
    <source>
        <dbReference type="SAM" id="MobiDB-lite"/>
    </source>
</evidence>
<comment type="caution">
    <text evidence="2">The sequence shown here is derived from an EMBL/GenBank/DDBJ whole genome shotgun (WGS) entry which is preliminary data.</text>
</comment>
<accession>A0AAD9Q0H8</accession>
<feature type="region of interest" description="Disordered" evidence="1">
    <location>
        <begin position="126"/>
        <end position="147"/>
    </location>
</feature>
<reference evidence="2" key="2">
    <citation type="journal article" date="2023" name="Science">
        <title>Genomic signatures of disease resistance in endangered staghorn corals.</title>
        <authorList>
            <person name="Vollmer S.V."/>
            <person name="Selwyn J.D."/>
            <person name="Despard B.A."/>
            <person name="Roesel C.L."/>
        </authorList>
    </citation>
    <scope>NUCLEOTIDE SEQUENCE</scope>
    <source>
        <strain evidence="2">K2</strain>
    </source>
</reference>
<feature type="compositionally biased region" description="Low complexity" evidence="1">
    <location>
        <begin position="165"/>
        <end position="175"/>
    </location>
</feature>
<dbReference type="PANTHER" id="PTHR21301">
    <property type="entry name" value="REVERSE TRANSCRIPTASE"/>
    <property type="match status" value="1"/>
</dbReference>
<evidence type="ECO:0000313" key="3">
    <source>
        <dbReference type="Proteomes" id="UP001249851"/>
    </source>
</evidence>
<protein>
    <submittedName>
        <fullName evidence="2">Uncharacterized protein</fullName>
    </submittedName>
</protein>
<feature type="region of interest" description="Disordered" evidence="1">
    <location>
        <begin position="162"/>
        <end position="187"/>
    </location>
</feature>